<dbReference type="AlphaFoldDB" id="A0A495S4U8"/>
<dbReference type="PANTHER" id="PTHR22916:SF51">
    <property type="entry name" value="GLYCOSYLTRANSFERASE EPSH-RELATED"/>
    <property type="match status" value="1"/>
</dbReference>
<accession>A0A495S4U8</accession>
<proteinExistence type="predicted"/>
<evidence type="ECO:0000256" key="2">
    <source>
        <dbReference type="ARBA" id="ARBA00022679"/>
    </source>
</evidence>
<evidence type="ECO:0000313" key="4">
    <source>
        <dbReference type="EMBL" id="RKS94825.1"/>
    </source>
</evidence>
<evidence type="ECO:0000313" key="5">
    <source>
        <dbReference type="Proteomes" id="UP000280091"/>
    </source>
</evidence>
<dbReference type="RefSeq" id="WP_121364053.1">
    <property type="nucleotide sequence ID" value="NZ_RBXA01000001.1"/>
</dbReference>
<dbReference type="Proteomes" id="UP000280091">
    <property type="component" value="Unassembled WGS sequence"/>
</dbReference>
<dbReference type="InterPro" id="IPR001173">
    <property type="entry name" value="Glyco_trans_2-like"/>
</dbReference>
<keyword evidence="5" id="KW-1185">Reference proteome</keyword>
<dbReference type="SUPFAM" id="SSF53448">
    <property type="entry name" value="Nucleotide-diphospho-sugar transferases"/>
    <property type="match status" value="1"/>
</dbReference>
<evidence type="ECO:0000256" key="1">
    <source>
        <dbReference type="ARBA" id="ARBA00022676"/>
    </source>
</evidence>
<feature type="domain" description="Glycosyltransferase 2-like" evidence="3">
    <location>
        <begin position="11"/>
        <end position="169"/>
    </location>
</feature>
<dbReference type="PANTHER" id="PTHR22916">
    <property type="entry name" value="GLYCOSYLTRANSFERASE"/>
    <property type="match status" value="1"/>
</dbReference>
<organism evidence="4 5">
    <name type="scientific">Flavobacterium limicola</name>
    <dbReference type="NCBI Taxonomy" id="180441"/>
    <lineage>
        <taxon>Bacteria</taxon>
        <taxon>Pseudomonadati</taxon>
        <taxon>Bacteroidota</taxon>
        <taxon>Flavobacteriia</taxon>
        <taxon>Flavobacteriales</taxon>
        <taxon>Flavobacteriaceae</taxon>
        <taxon>Flavobacterium</taxon>
    </lineage>
</organism>
<keyword evidence="1" id="KW-0328">Glycosyltransferase</keyword>
<evidence type="ECO:0000259" key="3">
    <source>
        <dbReference type="Pfam" id="PF00535"/>
    </source>
</evidence>
<reference evidence="4 5" key="1">
    <citation type="submission" date="2018-10" db="EMBL/GenBank/DDBJ databases">
        <title>Genomic Encyclopedia of Archaeal and Bacterial Type Strains, Phase II (KMG-II): from individual species to whole genera.</title>
        <authorList>
            <person name="Goeker M."/>
        </authorList>
    </citation>
    <scope>NUCLEOTIDE SEQUENCE [LARGE SCALE GENOMIC DNA]</scope>
    <source>
        <strain evidence="4 5">DSM 15094</strain>
    </source>
</reference>
<dbReference type="InterPro" id="IPR029044">
    <property type="entry name" value="Nucleotide-diphossugar_trans"/>
</dbReference>
<dbReference type="Gene3D" id="3.90.550.10">
    <property type="entry name" value="Spore Coat Polysaccharide Biosynthesis Protein SpsA, Chain A"/>
    <property type="match status" value="1"/>
</dbReference>
<keyword evidence="2 4" id="KW-0808">Transferase</keyword>
<dbReference type="OrthoDB" id="396512at2"/>
<sequence length="337" mass="39421">MEKVNGNILFSVIVPVYNVEEYLNQCIDSILEQSFSNFELILVNDGSTDSSLSICSEYKNRDERVVLINKKNEGLSASRNQGLLEAKGEYIIFVDSDDFWVGQNALQEITDLIYKTNVDIIIHEESRYFSSNRIECKYNQNKLKYFSGKFEEDALDLVYHHLYAASAWNKIIKKAILIDYDLFFTLDKIGEDMEWCAKLMNHLQTYCIYPKSFYMYRQLRPGSIVFNINEKVVLDIFMSVKKGVIEIENNKEILQLAIKNYWSFYYVVVLMHFDKLSPTNKKVLIKDLAAWKNLISSGRNLTVNKVNRFYKILPFSVLPQFMSIYAKVNLLYKKTKL</sequence>
<dbReference type="CDD" id="cd00761">
    <property type="entry name" value="Glyco_tranf_GTA_type"/>
    <property type="match status" value="1"/>
</dbReference>
<gene>
    <name evidence="4" type="ORF">BC952_0453</name>
</gene>
<dbReference type="EMBL" id="RBXA01000001">
    <property type="protein sequence ID" value="RKS94825.1"/>
    <property type="molecule type" value="Genomic_DNA"/>
</dbReference>
<comment type="caution">
    <text evidence="4">The sequence shown here is derived from an EMBL/GenBank/DDBJ whole genome shotgun (WGS) entry which is preliminary data.</text>
</comment>
<dbReference type="Pfam" id="PF00535">
    <property type="entry name" value="Glycos_transf_2"/>
    <property type="match status" value="1"/>
</dbReference>
<name>A0A495S4U8_9FLAO</name>
<dbReference type="GO" id="GO:0016758">
    <property type="term" value="F:hexosyltransferase activity"/>
    <property type="evidence" value="ECO:0007669"/>
    <property type="project" value="UniProtKB-ARBA"/>
</dbReference>
<protein>
    <submittedName>
        <fullName evidence="4">Glycosyl transferase family 2</fullName>
    </submittedName>
</protein>